<sequence length="211" mass="22912">MAEVASMAERPLRTDAARNADRILRAAREAFAELGPDAQIDTIADRAGVAERTLYRRFPTKADLLRAALDQSIDENLSPAIEKALARKDPLRGLTELIEAATALGAAEHNILAAARRADALANIADRLEAAMQELTTRAQDEGLVRGDLVAEDLPRIVAMLNSVLWTMELGSDGWRRYVALVLDAITTTQPRPLPAAAPLNSPNSLDNWPM</sequence>
<protein>
    <submittedName>
        <fullName evidence="7">TetR family transcriptional regulator</fullName>
    </submittedName>
</protein>
<dbReference type="SUPFAM" id="SSF46689">
    <property type="entry name" value="Homeodomain-like"/>
    <property type="match status" value="1"/>
</dbReference>
<dbReference type="GO" id="GO:0000976">
    <property type="term" value="F:transcription cis-regulatory region binding"/>
    <property type="evidence" value="ECO:0007669"/>
    <property type="project" value="TreeGrafter"/>
</dbReference>
<dbReference type="RefSeq" id="WP_064881607.1">
    <property type="nucleotide sequence ID" value="NZ_LZSY01000081.1"/>
</dbReference>
<feature type="DNA-binding region" description="H-T-H motif" evidence="4">
    <location>
        <begin position="39"/>
        <end position="58"/>
    </location>
</feature>
<dbReference type="PANTHER" id="PTHR30055:SF234">
    <property type="entry name" value="HTH-TYPE TRANSCRIPTIONAL REGULATOR BETI"/>
    <property type="match status" value="1"/>
</dbReference>
<organism evidence="7 8">
    <name type="scientific">Mycolicibacterium peregrinum</name>
    <name type="common">Mycobacterium peregrinum</name>
    <dbReference type="NCBI Taxonomy" id="43304"/>
    <lineage>
        <taxon>Bacteria</taxon>
        <taxon>Bacillati</taxon>
        <taxon>Actinomycetota</taxon>
        <taxon>Actinomycetes</taxon>
        <taxon>Mycobacteriales</taxon>
        <taxon>Mycobacteriaceae</taxon>
        <taxon>Mycolicibacterium</taxon>
    </lineage>
</organism>
<keyword evidence="3" id="KW-0804">Transcription</keyword>
<keyword evidence="1" id="KW-0805">Transcription regulation</keyword>
<dbReference type="EMBL" id="LZSY01000081">
    <property type="protein sequence ID" value="OBB91883.1"/>
    <property type="molecule type" value="Genomic_DNA"/>
</dbReference>
<gene>
    <name evidence="7" type="ORF">A5779_23330</name>
</gene>
<evidence type="ECO:0000256" key="3">
    <source>
        <dbReference type="ARBA" id="ARBA00023163"/>
    </source>
</evidence>
<dbReference type="Pfam" id="PF00440">
    <property type="entry name" value="TetR_N"/>
    <property type="match status" value="1"/>
</dbReference>
<evidence type="ECO:0000259" key="6">
    <source>
        <dbReference type="PROSITE" id="PS50977"/>
    </source>
</evidence>
<dbReference type="PRINTS" id="PR00455">
    <property type="entry name" value="HTHTETR"/>
</dbReference>
<comment type="caution">
    <text evidence="7">The sequence shown here is derived from an EMBL/GenBank/DDBJ whole genome shotgun (WGS) entry which is preliminary data.</text>
</comment>
<proteinExistence type="predicted"/>
<dbReference type="InterPro" id="IPR036271">
    <property type="entry name" value="Tet_transcr_reg_TetR-rel_C_sf"/>
</dbReference>
<evidence type="ECO:0000313" key="7">
    <source>
        <dbReference type="EMBL" id="OBB91883.1"/>
    </source>
</evidence>
<dbReference type="OrthoDB" id="9795011at2"/>
<evidence type="ECO:0000313" key="8">
    <source>
        <dbReference type="Proteomes" id="UP000094008"/>
    </source>
</evidence>
<evidence type="ECO:0000256" key="4">
    <source>
        <dbReference type="PROSITE-ProRule" id="PRU00335"/>
    </source>
</evidence>
<evidence type="ECO:0000256" key="1">
    <source>
        <dbReference type="ARBA" id="ARBA00023015"/>
    </source>
</evidence>
<feature type="compositionally biased region" description="Low complexity" evidence="5">
    <location>
        <begin position="195"/>
        <end position="211"/>
    </location>
</feature>
<evidence type="ECO:0000256" key="5">
    <source>
        <dbReference type="SAM" id="MobiDB-lite"/>
    </source>
</evidence>
<evidence type="ECO:0000256" key="2">
    <source>
        <dbReference type="ARBA" id="ARBA00023125"/>
    </source>
</evidence>
<dbReference type="Proteomes" id="UP000094008">
    <property type="component" value="Unassembled WGS sequence"/>
</dbReference>
<dbReference type="InterPro" id="IPR050109">
    <property type="entry name" value="HTH-type_TetR-like_transc_reg"/>
</dbReference>
<reference evidence="8" key="1">
    <citation type="submission" date="2016-06" db="EMBL/GenBank/DDBJ databases">
        <authorList>
            <person name="Sutton G."/>
            <person name="Brinkac L."/>
            <person name="Sanka R."/>
            <person name="Adams M."/>
            <person name="Lau E."/>
            <person name="Mehaffy C."/>
            <person name="Tameris M."/>
            <person name="Hatherill M."/>
            <person name="Hanekom W."/>
            <person name="Mahomed H."/>
            <person name="Mcshane H."/>
        </authorList>
    </citation>
    <scope>NUCLEOTIDE SEQUENCE [LARGE SCALE GENOMIC DNA]</scope>
    <source>
        <strain evidence="8">852002-10433_SCH5171157</strain>
    </source>
</reference>
<dbReference type="PANTHER" id="PTHR30055">
    <property type="entry name" value="HTH-TYPE TRANSCRIPTIONAL REGULATOR RUTR"/>
    <property type="match status" value="1"/>
</dbReference>
<dbReference type="AlphaFoldDB" id="A0A1A0W715"/>
<dbReference type="PROSITE" id="PS50977">
    <property type="entry name" value="HTH_TETR_2"/>
    <property type="match status" value="1"/>
</dbReference>
<dbReference type="SUPFAM" id="SSF48498">
    <property type="entry name" value="Tetracyclin repressor-like, C-terminal domain"/>
    <property type="match status" value="1"/>
</dbReference>
<name>A0A1A0W715_MYCPR</name>
<dbReference type="InterPro" id="IPR009057">
    <property type="entry name" value="Homeodomain-like_sf"/>
</dbReference>
<dbReference type="GO" id="GO:0003700">
    <property type="term" value="F:DNA-binding transcription factor activity"/>
    <property type="evidence" value="ECO:0007669"/>
    <property type="project" value="TreeGrafter"/>
</dbReference>
<feature type="region of interest" description="Disordered" evidence="5">
    <location>
        <begin position="192"/>
        <end position="211"/>
    </location>
</feature>
<dbReference type="Gene3D" id="1.10.357.10">
    <property type="entry name" value="Tetracycline Repressor, domain 2"/>
    <property type="match status" value="1"/>
</dbReference>
<accession>A0A1A0W715</accession>
<keyword evidence="2 4" id="KW-0238">DNA-binding</keyword>
<feature type="domain" description="HTH tetR-type" evidence="6">
    <location>
        <begin position="17"/>
        <end position="76"/>
    </location>
</feature>
<dbReference type="InterPro" id="IPR001647">
    <property type="entry name" value="HTH_TetR"/>
</dbReference>